<dbReference type="InterPro" id="IPR002575">
    <property type="entry name" value="Aminoglycoside_PTrfase"/>
</dbReference>
<name>A0ABW7X7A8_9NOCA</name>
<dbReference type="CDD" id="cd05154">
    <property type="entry name" value="ACAD10_11_N-like"/>
    <property type="match status" value="1"/>
</dbReference>
<proteinExistence type="predicted"/>
<dbReference type="PANTHER" id="PTHR21310">
    <property type="entry name" value="AMINOGLYCOSIDE PHOSPHOTRANSFERASE-RELATED-RELATED"/>
    <property type="match status" value="1"/>
</dbReference>
<accession>A0ABW7X7A8</accession>
<dbReference type="PANTHER" id="PTHR21310:SF57">
    <property type="entry name" value="BLR2944 PROTEIN"/>
    <property type="match status" value="1"/>
</dbReference>
<dbReference type="Gene3D" id="3.90.1200.10">
    <property type="match status" value="1"/>
</dbReference>
<dbReference type="EMBL" id="JBIRYO010000020">
    <property type="protein sequence ID" value="MFI2477004.1"/>
    <property type="molecule type" value="Genomic_DNA"/>
</dbReference>
<dbReference type="Pfam" id="PF01636">
    <property type="entry name" value="APH"/>
    <property type="match status" value="1"/>
</dbReference>
<dbReference type="SUPFAM" id="SSF56112">
    <property type="entry name" value="Protein kinase-like (PK-like)"/>
    <property type="match status" value="1"/>
</dbReference>
<sequence>MTSVTSELAETLERVVGAPITGLHRLSAGASRETWALNAAGRELILRRDPPEAPDTAGMAREADCFRACARAGVPVPTLVAHGDGTDGIGSPYLLMERLDGEALPHRLLRADRWASVRPKLVHQFGEILGRIHAIDPAELPRLEEIDDPLTLLRESHAAFGEDRPAMELIFRRLDRTRPEPVPSTLVHGDFRNGNLLIDDGGVRAVLDWELAHIGDPREDLGWLCARAWRFGEAPEVGGFGSYEELLASYGRATGTDPDPEAVRWWEAYACARWAVFCRIQAERHLGGTEQSVEMAVLGRRMAEAEHDALLALGLTGAEVVRDPLRDPVPDEQPALYDRPTVDELLNAVTGFLREELTTEDPRSAYLAKVAANALTIVRREMRLGPGERAMHSARLAVIGCADDGELAARIRNGTVSDDDPYVIAAVRSSITAQVTVANPRYLAPAGRGRRA</sequence>
<evidence type="ECO:0000313" key="4">
    <source>
        <dbReference type="Proteomes" id="UP001611415"/>
    </source>
</evidence>
<feature type="domain" description="Aminoglycoside phosphotransferase" evidence="1">
    <location>
        <begin position="24"/>
        <end position="266"/>
    </location>
</feature>
<dbReference type="InterPro" id="IPR051678">
    <property type="entry name" value="AGP_Transferase"/>
</dbReference>
<dbReference type="Pfam" id="PF19802">
    <property type="entry name" value="DUF6285"/>
    <property type="match status" value="1"/>
</dbReference>
<dbReference type="Gene3D" id="3.30.200.20">
    <property type="entry name" value="Phosphorylase Kinase, domain 1"/>
    <property type="match status" value="1"/>
</dbReference>
<evidence type="ECO:0000259" key="1">
    <source>
        <dbReference type="Pfam" id="PF01636"/>
    </source>
</evidence>
<dbReference type="RefSeq" id="WP_357409853.1">
    <property type="nucleotide sequence ID" value="NZ_JBEYCD010000017.1"/>
</dbReference>
<dbReference type="InterPro" id="IPR011009">
    <property type="entry name" value="Kinase-like_dom_sf"/>
</dbReference>
<keyword evidence="4" id="KW-1185">Reference proteome</keyword>
<feature type="domain" description="DUF6285" evidence="2">
    <location>
        <begin position="361"/>
        <end position="442"/>
    </location>
</feature>
<protein>
    <submittedName>
        <fullName evidence="3">Phosphotransferase family protein</fullName>
    </submittedName>
</protein>
<reference evidence="3 4" key="1">
    <citation type="submission" date="2024-10" db="EMBL/GenBank/DDBJ databases">
        <title>The Natural Products Discovery Center: Release of the First 8490 Sequenced Strains for Exploring Actinobacteria Biosynthetic Diversity.</title>
        <authorList>
            <person name="Kalkreuter E."/>
            <person name="Kautsar S.A."/>
            <person name="Yang D."/>
            <person name="Bader C.D."/>
            <person name="Teijaro C.N."/>
            <person name="Fluegel L."/>
            <person name="Davis C.M."/>
            <person name="Simpson J.R."/>
            <person name="Lauterbach L."/>
            <person name="Steele A.D."/>
            <person name="Gui C."/>
            <person name="Meng S."/>
            <person name="Li G."/>
            <person name="Viehrig K."/>
            <person name="Ye F."/>
            <person name="Su P."/>
            <person name="Kiefer A.F."/>
            <person name="Nichols A."/>
            <person name="Cepeda A.J."/>
            <person name="Yan W."/>
            <person name="Fan B."/>
            <person name="Jiang Y."/>
            <person name="Adhikari A."/>
            <person name="Zheng C.-J."/>
            <person name="Schuster L."/>
            <person name="Cowan T.M."/>
            <person name="Smanski M.J."/>
            <person name="Chevrette M.G."/>
            <person name="De Carvalho L.P.S."/>
            <person name="Shen B."/>
        </authorList>
    </citation>
    <scope>NUCLEOTIDE SEQUENCE [LARGE SCALE GENOMIC DNA]</scope>
    <source>
        <strain evidence="3 4">NPDC019275</strain>
    </source>
</reference>
<gene>
    <name evidence="3" type="ORF">ACH49W_26780</name>
</gene>
<comment type="caution">
    <text evidence="3">The sequence shown here is derived from an EMBL/GenBank/DDBJ whole genome shotgun (WGS) entry which is preliminary data.</text>
</comment>
<dbReference type="InterPro" id="IPR046252">
    <property type="entry name" value="DUF6285"/>
</dbReference>
<evidence type="ECO:0000313" key="3">
    <source>
        <dbReference type="EMBL" id="MFI2477004.1"/>
    </source>
</evidence>
<evidence type="ECO:0000259" key="2">
    <source>
        <dbReference type="Pfam" id="PF19802"/>
    </source>
</evidence>
<dbReference type="Proteomes" id="UP001611415">
    <property type="component" value="Unassembled WGS sequence"/>
</dbReference>
<organism evidence="3 4">
    <name type="scientific">Nocardia xishanensis</name>
    <dbReference type="NCBI Taxonomy" id="238964"/>
    <lineage>
        <taxon>Bacteria</taxon>
        <taxon>Bacillati</taxon>
        <taxon>Actinomycetota</taxon>
        <taxon>Actinomycetes</taxon>
        <taxon>Mycobacteriales</taxon>
        <taxon>Nocardiaceae</taxon>
        <taxon>Nocardia</taxon>
    </lineage>
</organism>
<dbReference type="InterPro" id="IPR041726">
    <property type="entry name" value="ACAD10_11_N"/>
</dbReference>